<name>A0A0V0Y7E9_9BILA</name>
<comment type="caution">
    <text evidence="1">The sequence shown here is derived from an EMBL/GenBank/DDBJ whole genome shotgun (WGS) entry which is preliminary data.</text>
</comment>
<dbReference type="EMBL" id="JYDQ01004438">
    <property type="protein sequence ID" value="KRX96074.1"/>
    <property type="molecule type" value="Genomic_DNA"/>
</dbReference>
<accession>A0A0V0Y7E9</accession>
<sequence length="36" mass="4491">MNFRVQVLLRFELIRLESYNHRTFLAITRQIRINKT</sequence>
<protein>
    <submittedName>
        <fullName evidence="1">Uncharacterized protein</fullName>
    </submittedName>
</protein>
<organism evidence="1 2">
    <name type="scientific">Trichinella patagoniensis</name>
    <dbReference type="NCBI Taxonomy" id="990121"/>
    <lineage>
        <taxon>Eukaryota</taxon>
        <taxon>Metazoa</taxon>
        <taxon>Ecdysozoa</taxon>
        <taxon>Nematoda</taxon>
        <taxon>Enoplea</taxon>
        <taxon>Dorylaimia</taxon>
        <taxon>Trichinellida</taxon>
        <taxon>Trichinellidae</taxon>
        <taxon>Trichinella</taxon>
    </lineage>
</organism>
<reference evidence="1 2" key="1">
    <citation type="submission" date="2015-01" db="EMBL/GenBank/DDBJ databases">
        <title>Evolution of Trichinella species and genotypes.</title>
        <authorList>
            <person name="Korhonen P.K."/>
            <person name="Edoardo P."/>
            <person name="Giuseppe L.R."/>
            <person name="Gasser R.B."/>
        </authorList>
    </citation>
    <scope>NUCLEOTIDE SEQUENCE [LARGE SCALE GENOMIC DNA]</scope>
    <source>
        <strain evidence="1">ISS2496</strain>
    </source>
</reference>
<evidence type="ECO:0000313" key="2">
    <source>
        <dbReference type="Proteomes" id="UP000054783"/>
    </source>
</evidence>
<keyword evidence="2" id="KW-1185">Reference proteome</keyword>
<evidence type="ECO:0000313" key="1">
    <source>
        <dbReference type="EMBL" id="KRX96074.1"/>
    </source>
</evidence>
<proteinExistence type="predicted"/>
<gene>
    <name evidence="1" type="ORF">T12_6177</name>
</gene>
<dbReference type="AlphaFoldDB" id="A0A0V0Y7E9"/>
<dbReference type="Proteomes" id="UP000054783">
    <property type="component" value="Unassembled WGS sequence"/>
</dbReference>